<keyword evidence="4" id="KW-1003">Cell membrane</keyword>
<evidence type="ECO:0000256" key="7">
    <source>
        <dbReference type="ARBA" id="ARBA00022801"/>
    </source>
</evidence>
<evidence type="ECO:0000256" key="8">
    <source>
        <dbReference type="ARBA" id="ARBA00022989"/>
    </source>
</evidence>
<evidence type="ECO:0000256" key="3">
    <source>
        <dbReference type="ARBA" id="ARBA00018997"/>
    </source>
</evidence>
<keyword evidence="6 10" id="KW-0812">Transmembrane</keyword>
<keyword evidence="5" id="KW-0645">Protease</keyword>
<dbReference type="PIRSF" id="PIRSF016933">
    <property type="entry name" value="PrsW"/>
    <property type="match status" value="1"/>
</dbReference>
<evidence type="ECO:0000256" key="10">
    <source>
        <dbReference type="SAM" id="Phobius"/>
    </source>
</evidence>
<evidence type="ECO:0000256" key="9">
    <source>
        <dbReference type="ARBA" id="ARBA00023136"/>
    </source>
</evidence>
<comment type="similarity">
    <text evidence="2">Belongs to the protease PrsW family.</text>
</comment>
<protein>
    <recommendedName>
        <fullName evidence="3">Protease PrsW</fullName>
    </recommendedName>
</protein>
<sequence>MYDLLVNLAIVPGLAFLYYIYTLDKIEKEPPELLMKLVGFGAICCFPAVLLEFIAGGILDQFLYSGTVEYAFFEALLGVALMEEGCKLFVLKKLTWTHPKFNYRFDAILYSVCVSMGFAILENIMYVLDGGIETAVGRAFTSIPGHGVFAIFMGIYYGQAKEYLHRMDRKVKDRSLKLALFIPTVLHGFYDFCLLTEDDMMVVVFFIFILALYAHAFFKVRKMSREDHRIYY</sequence>
<dbReference type="STRING" id="82374.NZ47_02575"/>
<dbReference type="EMBL" id="JSCE01000046">
    <property type="protein sequence ID" value="KHM52825.1"/>
    <property type="molecule type" value="Genomic_DNA"/>
</dbReference>
<dbReference type="AlphaFoldDB" id="A0A0B2JWZ3"/>
<dbReference type="Proteomes" id="UP000030993">
    <property type="component" value="Unassembled WGS sequence"/>
</dbReference>
<evidence type="ECO:0000313" key="11">
    <source>
        <dbReference type="EMBL" id="KHM52825.1"/>
    </source>
</evidence>
<keyword evidence="9 10" id="KW-0472">Membrane</keyword>
<evidence type="ECO:0000256" key="2">
    <source>
        <dbReference type="ARBA" id="ARBA00009165"/>
    </source>
</evidence>
<feature type="transmembrane region" description="Helical" evidence="10">
    <location>
        <begin position="178"/>
        <end position="195"/>
    </location>
</feature>
<proteinExistence type="inferred from homology"/>
<dbReference type="RefSeq" id="WP_039206136.1">
    <property type="nucleotide sequence ID" value="NZ_JSCE01000046.1"/>
</dbReference>
<feature type="transmembrane region" description="Helical" evidence="10">
    <location>
        <begin position="201"/>
        <end position="220"/>
    </location>
</feature>
<feature type="transmembrane region" description="Helical" evidence="10">
    <location>
        <begin position="6"/>
        <end position="21"/>
    </location>
</feature>
<dbReference type="GO" id="GO:0006508">
    <property type="term" value="P:proteolysis"/>
    <property type="evidence" value="ECO:0007669"/>
    <property type="project" value="UniProtKB-KW"/>
</dbReference>
<feature type="transmembrane region" description="Helical" evidence="10">
    <location>
        <begin position="103"/>
        <end position="127"/>
    </location>
</feature>
<keyword evidence="12" id="KW-1185">Reference proteome</keyword>
<comment type="caution">
    <text evidence="11">The sequence shown here is derived from an EMBL/GenBank/DDBJ whole genome shotgun (WGS) entry which is preliminary data.</text>
</comment>
<keyword evidence="7" id="KW-0378">Hydrolase</keyword>
<evidence type="ECO:0000256" key="4">
    <source>
        <dbReference type="ARBA" id="ARBA00022475"/>
    </source>
</evidence>
<evidence type="ECO:0000256" key="5">
    <source>
        <dbReference type="ARBA" id="ARBA00022670"/>
    </source>
</evidence>
<feature type="transmembrane region" description="Helical" evidence="10">
    <location>
        <begin position="139"/>
        <end position="157"/>
    </location>
</feature>
<dbReference type="InterPro" id="IPR026898">
    <property type="entry name" value="PrsW"/>
</dbReference>
<gene>
    <name evidence="11" type="ORF">NZ47_02575</name>
</gene>
<dbReference type="GO" id="GO:0005886">
    <property type="term" value="C:plasma membrane"/>
    <property type="evidence" value="ECO:0007669"/>
    <property type="project" value="UniProtKB-SubCell"/>
</dbReference>
<keyword evidence="8 10" id="KW-1133">Transmembrane helix</keyword>
<dbReference type="GO" id="GO:0008233">
    <property type="term" value="F:peptidase activity"/>
    <property type="evidence" value="ECO:0007669"/>
    <property type="project" value="UniProtKB-KW"/>
</dbReference>
<reference evidence="11 12" key="1">
    <citation type="journal article" date="2013" name="PLoS ONE">
        <title>Identification and characterization of three novel lipases belonging to families II and V from Anaerovibrio lipolyticus 5ST.</title>
        <authorList>
            <person name="Prive F."/>
            <person name="Kaderbhai N.N."/>
            <person name="Girdwood S."/>
            <person name="Worgan H.J."/>
            <person name="Pinloche E."/>
            <person name="Scollan N.D."/>
            <person name="Huws S.A."/>
            <person name="Newbold C.J."/>
        </authorList>
    </citation>
    <scope>NUCLEOTIDE SEQUENCE [LARGE SCALE GENOMIC DNA]</scope>
    <source>
        <strain evidence="11 12">5S</strain>
    </source>
</reference>
<comment type="subcellular location">
    <subcellularLocation>
        <location evidence="1">Cell membrane</location>
        <topology evidence="1">Multi-pass membrane protein</topology>
    </subcellularLocation>
</comment>
<dbReference type="Pfam" id="PF13367">
    <property type="entry name" value="PrsW-protease"/>
    <property type="match status" value="1"/>
</dbReference>
<organism evidence="11 12">
    <name type="scientific">Anaerovibrio lipolyticus</name>
    <dbReference type="NCBI Taxonomy" id="82374"/>
    <lineage>
        <taxon>Bacteria</taxon>
        <taxon>Bacillati</taxon>
        <taxon>Bacillota</taxon>
        <taxon>Negativicutes</taxon>
        <taxon>Selenomonadales</taxon>
        <taxon>Selenomonadaceae</taxon>
        <taxon>Anaerovibrio</taxon>
    </lineage>
</organism>
<dbReference type="InterPro" id="IPR023596">
    <property type="entry name" value="Peptidase_PrsW_arch/bac"/>
</dbReference>
<name>A0A0B2JWZ3_9FIRM</name>
<evidence type="ECO:0000313" key="12">
    <source>
        <dbReference type="Proteomes" id="UP000030993"/>
    </source>
</evidence>
<evidence type="ECO:0000256" key="1">
    <source>
        <dbReference type="ARBA" id="ARBA00004651"/>
    </source>
</evidence>
<dbReference type="PANTHER" id="PTHR36844">
    <property type="entry name" value="PROTEASE PRSW"/>
    <property type="match status" value="1"/>
</dbReference>
<feature type="transmembrane region" description="Helical" evidence="10">
    <location>
        <begin position="33"/>
        <end position="56"/>
    </location>
</feature>
<evidence type="ECO:0000256" key="6">
    <source>
        <dbReference type="ARBA" id="ARBA00022692"/>
    </source>
</evidence>
<dbReference type="eggNOG" id="COG2339">
    <property type="taxonomic scope" value="Bacteria"/>
</dbReference>
<dbReference type="PANTHER" id="PTHR36844:SF1">
    <property type="entry name" value="PROTEASE PRSW"/>
    <property type="match status" value="1"/>
</dbReference>
<accession>A0A0B2JWZ3</accession>